<organism evidence="2 3">
    <name type="scientific">Candidatus Uhrbacteria bacterium GW2011_GWA2_52_8d</name>
    <dbReference type="NCBI Taxonomy" id="1618979"/>
    <lineage>
        <taxon>Bacteria</taxon>
        <taxon>Candidatus Uhriibacteriota</taxon>
    </lineage>
</organism>
<protein>
    <submittedName>
        <fullName evidence="2">Uncharacterized protein</fullName>
    </submittedName>
</protein>
<feature type="transmembrane region" description="Helical" evidence="1">
    <location>
        <begin position="90"/>
        <end position="108"/>
    </location>
</feature>
<evidence type="ECO:0000313" key="2">
    <source>
        <dbReference type="EMBL" id="KKW32173.1"/>
    </source>
</evidence>
<keyword evidence="1" id="KW-0812">Transmembrane</keyword>
<feature type="transmembrane region" description="Helical" evidence="1">
    <location>
        <begin position="58"/>
        <end position="78"/>
    </location>
</feature>
<gene>
    <name evidence="2" type="ORF">UY76_C0038G0003</name>
</gene>
<accession>A0A0G1XLN5</accession>
<feature type="transmembrane region" description="Helical" evidence="1">
    <location>
        <begin position="6"/>
        <end position="26"/>
    </location>
</feature>
<dbReference type="AlphaFoldDB" id="A0A0G1XLN5"/>
<name>A0A0G1XLN5_9BACT</name>
<feature type="transmembrane region" description="Helical" evidence="1">
    <location>
        <begin position="172"/>
        <end position="192"/>
    </location>
</feature>
<comment type="caution">
    <text evidence="2">The sequence shown here is derived from an EMBL/GenBank/DDBJ whole genome shotgun (WGS) entry which is preliminary data.</text>
</comment>
<dbReference type="EMBL" id="LCRH01000038">
    <property type="protein sequence ID" value="KKW32173.1"/>
    <property type="molecule type" value="Genomic_DNA"/>
</dbReference>
<evidence type="ECO:0000313" key="3">
    <source>
        <dbReference type="Proteomes" id="UP000034054"/>
    </source>
</evidence>
<sequence>MEMLFAGLAGGVLIAVLLIYIRNVLYANIGMNLSTWLIATLATLIQNVTYYPTVGGEWHLVIVPTIISVGLTAITVLGWRKSTFGRINRFDIAVIAGTMVCLAVWLIFNGVVANVVLQFALFASFIPTMRDLSAKKFEDDAFPWGLASFGYIFQLLAVAISIQALSEDWPRLINPILVGLIGNGLVSWTAFWSKRRN</sequence>
<dbReference type="Proteomes" id="UP000034054">
    <property type="component" value="Unassembled WGS sequence"/>
</dbReference>
<evidence type="ECO:0000256" key="1">
    <source>
        <dbReference type="SAM" id="Phobius"/>
    </source>
</evidence>
<feature type="transmembrane region" description="Helical" evidence="1">
    <location>
        <begin position="33"/>
        <end position="52"/>
    </location>
</feature>
<keyword evidence="1" id="KW-0472">Membrane</keyword>
<reference evidence="2 3" key="1">
    <citation type="journal article" date="2015" name="Nature">
        <title>rRNA introns, odd ribosomes, and small enigmatic genomes across a large radiation of phyla.</title>
        <authorList>
            <person name="Brown C.T."/>
            <person name="Hug L.A."/>
            <person name="Thomas B.C."/>
            <person name="Sharon I."/>
            <person name="Castelle C.J."/>
            <person name="Singh A."/>
            <person name="Wilkins M.J."/>
            <person name="Williams K.H."/>
            <person name="Banfield J.F."/>
        </authorList>
    </citation>
    <scope>NUCLEOTIDE SEQUENCE [LARGE SCALE GENOMIC DNA]</scope>
</reference>
<proteinExistence type="predicted"/>
<keyword evidence="1" id="KW-1133">Transmembrane helix</keyword>
<feature type="transmembrane region" description="Helical" evidence="1">
    <location>
        <begin position="144"/>
        <end position="166"/>
    </location>
</feature>